<evidence type="ECO:0000256" key="1">
    <source>
        <dbReference type="SAM" id="MobiDB-lite"/>
    </source>
</evidence>
<name>A0A4V1C6N9_PYROR</name>
<sequence>MSANESGKGKGVPLRPANPAAVDAITNGTKADNVPQNESASFGPDSLPENCVEYMIFLIDQQLEPNNVLSSLEAVKKAGVQLMESLAKDYIWQRDGFSLEIKSHAGLLHLHGVTDHGDSVEDEWLIVYVLRELTKSFNNIWIRVFDSDGEFLLVEAANVAPKWLNPEMDGNRVWIHQGKLMLVPLAAGDNGASKSISLPDAVAFIKSQESSLVHSSFVESEAFYRLEKYPRQITDSIHCSLVTIPRKLAYVIHDRPKAIAPAVEAFYLRDPKALKPLLTDPPSRELEFPPVDLVTVSVRFTKVLFAQLRSQRFEPPPPAWAELLPPLPSESDVGAEPHSARAQLEMGMKVTTGFELLAAGAEKSRSRVAREVAIVLDDLREDGADALPSDADIRAWKDVDRDDDESWLDINYDDFDRELDGKKRAGAAGDSGKRDAGFGATNAQADLRKIVERFEAFLNDDDAGIDGAEVDDMDMDDDEDDDSDEDSDGEDKEVSFDEEEFARMMREMMGLPATDRTGKCPARPAAPPKGSAAAGEDEQEIKAIQELAAQMEAELNVHGALKLDPTPKKLAALKGKAPARGASSSSKMPVENLDSDDDDEDDEDGEDGELNIDYNLAKNLLESFKSQGGMAGPAGNMLGMMGMGLPRDEDDGRDGK</sequence>
<dbReference type="PANTHER" id="PTHR13060">
    <property type="entry name" value="SGT1 PROTEIN HSGT1 SUPPRESSOR OF GCR2"/>
    <property type="match status" value="1"/>
</dbReference>
<dbReference type="OMA" id="TKDYIWQ"/>
<reference evidence="2 3" key="1">
    <citation type="journal article" date="2019" name="Mol. Biol. Evol.">
        <title>Blast fungal genomes show frequent chromosomal changes, gene gains and losses, and effector gene turnover.</title>
        <authorList>
            <person name="Gomez Luciano L.B."/>
            <person name="Jason Tsai I."/>
            <person name="Chuma I."/>
            <person name="Tosa Y."/>
            <person name="Chen Y.H."/>
            <person name="Li J.Y."/>
            <person name="Li M.Y."/>
            <person name="Jade Lu M.Y."/>
            <person name="Nakayashiki H."/>
            <person name="Li W.H."/>
        </authorList>
    </citation>
    <scope>NUCLEOTIDE SEQUENCE [LARGE SCALE GENOMIC DNA]</scope>
    <source>
        <strain evidence="2">MZ5-1-6</strain>
    </source>
</reference>
<dbReference type="Pfam" id="PF07093">
    <property type="entry name" value="SGT1"/>
    <property type="match status" value="1"/>
</dbReference>
<gene>
    <name evidence="2" type="ORF">PoMZ_07490</name>
</gene>
<dbReference type="Proteomes" id="UP000294847">
    <property type="component" value="Chromosome 4"/>
</dbReference>
<feature type="region of interest" description="Disordered" evidence="1">
    <location>
        <begin position="628"/>
        <end position="656"/>
    </location>
</feature>
<dbReference type="AlphaFoldDB" id="A0A4V1C6N9"/>
<organism evidence="2 3">
    <name type="scientific">Pyricularia oryzae</name>
    <name type="common">Rice blast fungus</name>
    <name type="synonym">Magnaporthe oryzae</name>
    <dbReference type="NCBI Taxonomy" id="318829"/>
    <lineage>
        <taxon>Eukaryota</taxon>
        <taxon>Fungi</taxon>
        <taxon>Dikarya</taxon>
        <taxon>Ascomycota</taxon>
        <taxon>Pezizomycotina</taxon>
        <taxon>Sordariomycetes</taxon>
        <taxon>Sordariomycetidae</taxon>
        <taxon>Magnaporthales</taxon>
        <taxon>Pyriculariaceae</taxon>
        <taxon>Pyricularia</taxon>
    </lineage>
</organism>
<evidence type="ECO:0000313" key="2">
    <source>
        <dbReference type="EMBL" id="QBZ60548.1"/>
    </source>
</evidence>
<protein>
    <submittedName>
        <fullName evidence="2">Uncharacterized protein</fullName>
    </submittedName>
</protein>
<dbReference type="PANTHER" id="PTHR13060:SF0">
    <property type="entry name" value="PROTEIN ECDYSONELESS HOMOLOG"/>
    <property type="match status" value="1"/>
</dbReference>
<evidence type="ECO:0000313" key="3">
    <source>
        <dbReference type="Proteomes" id="UP000294847"/>
    </source>
</evidence>
<proteinExistence type="predicted"/>
<accession>A0A4V1C6N9</accession>
<feature type="compositionally biased region" description="Acidic residues" evidence="1">
    <location>
        <begin position="593"/>
        <end position="610"/>
    </location>
</feature>
<feature type="region of interest" description="Disordered" evidence="1">
    <location>
        <begin position="571"/>
        <end position="613"/>
    </location>
</feature>
<feature type="compositionally biased region" description="Acidic residues" evidence="1">
    <location>
        <begin position="462"/>
        <end position="500"/>
    </location>
</feature>
<dbReference type="EMBL" id="CP034207">
    <property type="protein sequence ID" value="QBZ60548.1"/>
    <property type="molecule type" value="Genomic_DNA"/>
</dbReference>
<feature type="region of interest" description="Disordered" evidence="1">
    <location>
        <begin position="462"/>
        <end position="538"/>
    </location>
</feature>
<feature type="compositionally biased region" description="Low complexity" evidence="1">
    <location>
        <begin position="633"/>
        <end position="645"/>
    </location>
</feature>
<feature type="compositionally biased region" description="Low complexity" evidence="1">
    <location>
        <begin position="571"/>
        <end position="582"/>
    </location>
</feature>
<dbReference type="GO" id="GO:0005634">
    <property type="term" value="C:nucleus"/>
    <property type="evidence" value="ECO:0007669"/>
    <property type="project" value="TreeGrafter"/>
</dbReference>
<dbReference type="InterPro" id="IPR010770">
    <property type="entry name" value="Ecd"/>
</dbReference>